<dbReference type="EMBL" id="JAANQT010001198">
    <property type="protein sequence ID" value="KAG1306141.1"/>
    <property type="molecule type" value="Genomic_DNA"/>
</dbReference>
<feature type="compositionally biased region" description="Pro residues" evidence="1">
    <location>
        <begin position="1"/>
        <end position="12"/>
    </location>
</feature>
<proteinExistence type="predicted"/>
<evidence type="ECO:0000256" key="1">
    <source>
        <dbReference type="SAM" id="MobiDB-lite"/>
    </source>
</evidence>
<gene>
    <name evidence="2" type="ORF">G6F64_007827</name>
</gene>
<accession>A0A9P6X6M1</accession>
<feature type="compositionally biased region" description="Low complexity" evidence="1">
    <location>
        <begin position="478"/>
        <end position="573"/>
    </location>
</feature>
<keyword evidence="3" id="KW-1185">Reference proteome</keyword>
<feature type="compositionally biased region" description="Low complexity" evidence="1">
    <location>
        <begin position="433"/>
        <end position="471"/>
    </location>
</feature>
<dbReference type="AlphaFoldDB" id="A0A9P6X6M1"/>
<feature type="compositionally biased region" description="Pro residues" evidence="1">
    <location>
        <begin position="26"/>
        <end position="35"/>
    </location>
</feature>
<feature type="compositionally biased region" description="Low complexity" evidence="1">
    <location>
        <begin position="13"/>
        <end position="25"/>
    </location>
</feature>
<comment type="caution">
    <text evidence="2">The sequence shown here is derived from an EMBL/GenBank/DDBJ whole genome shotgun (WGS) entry which is preliminary data.</text>
</comment>
<name>A0A9P6X6M1_RHIOR</name>
<dbReference type="Proteomes" id="UP000716291">
    <property type="component" value="Unassembled WGS sequence"/>
</dbReference>
<feature type="region of interest" description="Disordered" evidence="1">
    <location>
        <begin position="1"/>
        <end position="40"/>
    </location>
</feature>
<sequence length="573" mass="65497">MDSTSTPPPPEPVYVSPQQPESQQPPQQPPSPLPPSNEQEEECSILSPTLADILSDDRILRFYQCVKDIKTQSSPKQTAAMFFALCHALGDSVSFLKVPNMSKIMFRQDQQIFGVNVAGTQHDMFQNTVPQEQQQHNNIPMTIADNTTNLMHEVDSSHGSTNLFTATAADNQHILQAALASVTAAAAAASTPPDMTTTTTAAKRRIQEGKGTTKRAKKASPRDKEYVVRRNEIIQDLLKLSDVDLLHQANTIDPDVKLIIQGQERSTKLGVLAPIHRFAAFANLPAHYDCDFAPKNAGVYFNYEYFQLYLAYRDLEIERQQQQQLEGSADHRPILVQCRADIEKVLVSTNWEAIRRRLTIGERIYQVCDLVGRGFLLLSKQVSGRKLLHNFNAGEWAEFMREFRKPENHALLENLQARYSPARFYGHPDKEQQPLQHQPLQHQPLQHQPLQQQPLQQQHLQQQQPLQQQPLDHSQTMQHQPSEHQQALQQQALQQQPLQQQPLQQQPLQQQPLDQQQPMELQPTEQQPMEQQPTEQQLMEQQPMEQQSVEQEQQLQQQPLEQALEQQPQSMEQ</sequence>
<reference evidence="2" key="1">
    <citation type="journal article" date="2020" name="Microb. Genom.">
        <title>Genetic diversity of clinical and environmental Mucorales isolates obtained from an investigation of mucormycosis cases among solid organ transplant recipients.</title>
        <authorList>
            <person name="Nguyen M.H."/>
            <person name="Kaul D."/>
            <person name="Muto C."/>
            <person name="Cheng S.J."/>
            <person name="Richter R.A."/>
            <person name="Bruno V.M."/>
            <person name="Liu G."/>
            <person name="Beyhan S."/>
            <person name="Sundermann A.J."/>
            <person name="Mounaud S."/>
            <person name="Pasculle A.W."/>
            <person name="Nierman W.C."/>
            <person name="Driscoll E."/>
            <person name="Cumbie R."/>
            <person name="Clancy C.J."/>
            <person name="Dupont C.L."/>
        </authorList>
    </citation>
    <scope>NUCLEOTIDE SEQUENCE</scope>
    <source>
        <strain evidence="2">GL11</strain>
    </source>
</reference>
<feature type="compositionally biased region" description="Low complexity" evidence="1">
    <location>
        <begin position="191"/>
        <end position="201"/>
    </location>
</feature>
<evidence type="ECO:0000313" key="2">
    <source>
        <dbReference type="EMBL" id="KAG1306141.1"/>
    </source>
</evidence>
<organism evidence="2 3">
    <name type="scientific">Rhizopus oryzae</name>
    <name type="common">Mucormycosis agent</name>
    <name type="synonym">Rhizopus arrhizus var. delemar</name>
    <dbReference type="NCBI Taxonomy" id="64495"/>
    <lineage>
        <taxon>Eukaryota</taxon>
        <taxon>Fungi</taxon>
        <taxon>Fungi incertae sedis</taxon>
        <taxon>Mucoromycota</taxon>
        <taxon>Mucoromycotina</taxon>
        <taxon>Mucoromycetes</taxon>
        <taxon>Mucorales</taxon>
        <taxon>Mucorineae</taxon>
        <taxon>Rhizopodaceae</taxon>
        <taxon>Rhizopus</taxon>
    </lineage>
</organism>
<protein>
    <submittedName>
        <fullName evidence="2">Uncharacterized protein</fullName>
    </submittedName>
</protein>
<evidence type="ECO:0000313" key="3">
    <source>
        <dbReference type="Proteomes" id="UP000716291"/>
    </source>
</evidence>
<feature type="region of interest" description="Disordered" evidence="1">
    <location>
        <begin position="191"/>
        <end position="223"/>
    </location>
</feature>
<feature type="region of interest" description="Disordered" evidence="1">
    <location>
        <begin position="424"/>
        <end position="573"/>
    </location>
</feature>